<gene>
    <name evidence="2" type="ORF">CMV_008136</name>
</gene>
<protein>
    <submittedName>
        <fullName evidence="2">Uncharacterized protein</fullName>
    </submittedName>
</protein>
<dbReference type="AlphaFoldDB" id="A0A8J4VS42"/>
<reference evidence="2" key="1">
    <citation type="submission" date="2020-03" db="EMBL/GenBank/DDBJ databases">
        <title>Castanea mollissima Vanexum genome sequencing.</title>
        <authorList>
            <person name="Staton M."/>
        </authorList>
    </citation>
    <scope>NUCLEOTIDE SEQUENCE</scope>
    <source>
        <tissue evidence="2">Leaf</tissue>
    </source>
</reference>
<dbReference type="EMBL" id="JRKL02000835">
    <property type="protein sequence ID" value="KAF3967915.1"/>
    <property type="molecule type" value="Genomic_DNA"/>
</dbReference>
<dbReference type="OrthoDB" id="1931904at2759"/>
<feature type="region of interest" description="Disordered" evidence="1">
    <location>
        <begin position="34"/>
        <end position="86"/>
    </location>
</feature>
<evidence type="ECO:0000313" key="2">
    <source>
        <dbReference type="EMBL" id="KAF3967915.1"/>
    </source>
</evidence>
<evidence type="ECO:0000256" key="1">
    <source>
        <dbReference type="SAM" id="MobiDB-lite"/>
    </source>
</evidence>
<evidence type="ECO:0000313" key="3">
    <source>
        <dbReference type="Proteomes" id="UP000737018"/>
    </source>
</evidence>
<sequence>MYVLQQRKQSPKQIHITISTEGYKSSEKFKVERSDTHYTFQQPCQENEEEEQEQEEQSLDEIYSQLKGADVSRSKSDTKPASVEDDINVVEARSPATLREGKVSVTEDEEVDAKADDFINKFKQQLKLQRLEWEVKAHDFSTFPSPDQPLLP</sequence>
<name>A0A8J4VS42_9ROSI</name>
<comment type="caution">
    <text evidence="2">The sequence shown here is derived from an EMBL/GenBank/DDBJ whole genome shotgun (WGS) entry which is preliminary data.</text>
</comment>
<dbReference type="InterPro" id="IPR008480">
    <property type="entry name" value="DUF761_pln"/>
</dbReference>
<dbReference type="Proteomes" id="UP000737018">
    <property type="component" value="Unassembled WGS sequence"/>
</dbReference>
<feature type="compositionally biased region" description="Acidic residues" evidence="1">
    <location>
        <begin position="46"/>
        <end position="59"/>
    </location>
</feature>
<dbReference type="PANTHER" id="PTHR33098:SF53">
    <property type="entry name" value="OS05G0540900 PROTEIN"/>
    <property type="match status" value="1"/>
</dbReference>
<keyword evidence="3" id="KW-1185">Reference proteome</keyword>
<accession>A0A8J4VS42</accession>
<dbReference type="Pfam" id="PF05553">
    <property type="entry name" value="DUF761"/>
    <property type="match status" value="1"/>
</dbReference>
<proteinExistence type="predicted"/>
<organism evidence="2 3">
    <name type="scientific">Castanea mollissima</name>
    <name type="common">Chinese chestnut</name>
    <dbReference type="NCBI Taxonomy" id="60419"/>
    <lineage>
        <taxon>Eukaryota</taxon>
        <taxon>Viridiplantae</taxon>
        <taxon>Streptophyta</taxon>
        <taxon>Embryophyta</taxon>
        <taxon>Tracheophyta</taxon>
        <taxon>Spermatophyta</taxon>
        <taxon>Magnoliopsida</taxon>
        <taxon>eudicotyledons</taxon>
        <taxon>Gunneridae</taxon>
        <taxon>Pentapetalae</taxon>
        <taxon>rosids</taxon>
        <taxon>fabids</taxon>
        <taxon>Fagales</taxon>
        <taxon>Fagaceae</taxon>
        <taxon>Castanea</taxon>
    </lineage>
</organism>
<dbReference type="PANTHER" id="PTHR33098">
    <property type="entry name" value="COTTON FIBER (DUF761)"/>
    <property type="match status" value="1"/>
</dbReference>